<evidence type="ECO:0000313" key="1">
    <source>
        <dbReference type="EMBL" id="TJX06580.1"/>
    </source>
</evidence>
<name>A0AAX2TSD3_NEIGO</name>
<sequence>MAAAAATRFEPLIRDFHQRLLYSGLTKTGTGCPAPAQRERFPKAPKHRADRFRTICTACGPPPCPDFC</sequence>
<dbReference type="EMBL" id="SUQX01000003">
    <property type="protein sequence ID" value="TJX06580.1"/>
    <property type="molecule type" value="Genomic_DNA"/>
</dbReference>
<protein>
    <submittedName>
        <fullName evidence="1">Uncharacterized protein</fullName>
    </submittedName>
</protein>
<comment type="caution">
    <text evidence="1">The sequence shown here is derived from an EMBL/GenBank/DDBJ whole genome shotgun (WGS) entry which is preliminary data.</text>
</comment>
<organism evidence="1 2">
    <name type="scientific">Neisseria gonorrhoeae</name>
    <dbReference type="NCBI Taxonomy" id="485"/>
    <lineage>
        <taxon>Bacteria</taxon>
        <taxon>Pseudomonadati</taxon>
        <taxon>Pseudomonadota</taxon>
        <taxon>Betaproteobacteria</taxon>
        <taxon>Neisseriales</taxon>
        <taxon>Neisseriaceae</taxon>
        <taxon>Neisseria</taxon>
    </lineage>
</organism>
<dbReference type="Proteomes" id="UP000307092">
    <property type="component" value="Unassembled WGS sequence"/>
</dbReference>
<proteinExistence type="predicted"/>
<reference evidence="1 2" key="1">
    <citation type="submission" date="2019-04" db="EMBL/GenBank/DDBJ databases">
        <title>The CDC panel for molecular diagnostics of ciprofloxacin resistance and its use for research and clinical development.</title>
        <authorList>
            <person name="Liu H."/>
            <person name="Tang K."/>
            <person name="Pham C."/>
            <person name="Schmerer M."/>
        </authorList>
    </citation>
    <scope>NUCLEOTIDE SEQUENCE [LARGE SCALE GENOMIC DNA]</scope>
    <source>
        <strain evidence="1 2">LRRBGS_0742</strain>
    </source>
</reference>
<accession>A0AAX2TSD3</accession>
<evidence type="ECO:0000313" key="2">
    <source>
        <dbReference type="Proteomes" id="UP000307092"/>
    </source>
</evidence>
<gene>
    <name evidence="1" type="ORF">E8M63_03205</name>
</gene>
<dbReference type="AlphaFoldDB" id="A0AAX2TSD3"/>